<accession>A0A6G1G282</accession>
<gene>
    <name evidence="9 11" type="ORF">P152DRAFT_27021</name>
</gene>
<reference evidence="11" key="2">
    <citation type="submission" date="2020-04" db="EMBL/GenBank/DDBJ databases">
        <authorList>
            <consortium name="NCBI Genome Project"/>
        </authorList>
    </citation>
    <scope>NUCLEOTIDE SEQUENCE</scope>
    <source>
        <strain evidence="11">CBS 781.70</strain>
    </source>
</reference>
<dbReference type="GO" id="GO:0016020">
    <property type="term" value="C:membrane"/>
    <property type="evidence" value="ECO:0007669"/>
    <property type="project" value="UniProtKB-SubCell"/>
</dbReference>
<dbReference type="PROSITE" id="PS01001">
    <property type="entry name" value="SDH_CYT_2"/>
    <property type="match status" value="1"/>
</dbReference>
<dbReference type="PANTHER" id="PTHR10978:SF5">
    <property type="entry name" value="SUCCINATE DEHYDROGENASE CYTOCHROME B560 SUBUNIT, MITOCHONDRIAL"/>
    <property type="match status" value="1"/>
</dbReference>
<name>A0A6G1G282_9PEZI</name>
<dbReference type="GO" id="GO:0009055">
    <property type="term" value="F:electron transfer activity"/>
    <property type="evidence" value="ECO:0007669"/>
    <property type="project" value="InterPro"/>
</dbReference>
<dbReference type="Proteomes" id="UP000504638">
    <property type="component" value="Unplaced"/>
</dbReference>
<dbReference type="PANTHER" id="PTHR10978">
    <property type="entry name" value="SUCCINATE DEHYDROGENASE CYTOCHROME B560 SUBUNIT"/>
    <property type="match status" value="1"/>
</dbReference>
<evidence type="ECO:0000256" key="7">
    <source>
        <dbReference type="ARBA" id="ARBA00023136"/>
    </source>
</evidence>
<dbReference type="InterPro" id="IPR000701">
    <property type="entry name" value="SuccDH_FuR_B_TM-su"/>
</dbReference>
<dbReference type="Pfam" id="PF01127">
    <property type="entry name" value="Sdh_cyt"/>
    <property type="match status" value="1"/>
</dbReference>
<feature type="transmembrane region" description="Helical" evidence="8">
    <location>
        <begin position="168"/>
        <end position="185"/>
    </location>
</feature>
<protein>
    <submittedName>
        <fullName evidence="9 11">Mitochondrial succinate dehydrogenase subunit C</fullName>
    </submittedName>
</protein>
<dbReference type="RefSeq" id="XP_033533784.1">
    <property type="nucleotide sequence ID" value="XM_033674856.1"/>
</dbReference>
<keyword evidence="7 8" id="KW-0472">Membrane</keyword>
<dbReference type="GeneID" id="54415426"/>
<dbReference type="SUPFAM" id="SSF81343">
    <property type="entry name" value="Fumarate reductase respiratory complex transmembrane subunits"/>
    <property type="match status" value="1"/>
</dbReference>
<keyword evidence="3 8" id="KW-0812">Transmembrane</keyword>
<reference evidence="9 11" key="1">
    <citation type="submission" date="2020-01" db="EMBL/GenBank/DDBJ databases">
        <authorList>
            <consortium name="DOE Joint Genome Institute"/>
            <person name="Haridas S."/>
            <person name="Albert R."/>
            <person name="Binder M."/>
            <person name="Bloem J."/>
            <person name="Labutti K."/>
            <person name="Salamov A."/>
            <person name="Andreopoulos B."/>
            <person name="Baker S.E."/>
            <person name="Barry K."/>
            <person name="Bills G."/>
            <person name="Bluhm B.H."/>
            <person name="Cannon C."/>
            <person name="Castanera R."/>
            <person name="Culley D.E."/>
            <person name="Daum C."/>
            <person name="Ezra D."/>
            <person name="Gonzalez J.B."/>
            <person name="Henrissat B."/>
            <person name="Kuo A."/>
            <person name="Liang C."/>
            <person name="Lipzen A."/>
            <person name="Lutzoni F."/>
            <person name="Magnuson J."/>
            <person name="Mondo S."/>
            <person name="Nolan M."/>
            <person name="Ohm R."/>
            <person name="Pangilinan J."/>
            <person name="Park H.-J."/>
            <person name="Ramirez L."/>
            <person name="Alfaro M."/>
            <person name="Sun H."/>
            <person name="Tritt A."/>
            <person name="Yoshinaga Y."/>
            <person name="Zwiers L.-H."/>
            <person name="Turgeon B.G."/>
            <person name="Goodwin S.B."/>
            <person name="Spatafora J.W."/>
            <person name="Crous P.W."/>
            <person name="Grigoriev I.V."/>
        </authorList>
    </citation>
    <scope>NUCLEOTIDE SEQUENCE</scope>
    <source>
        <strain evidence="9 11">CBS 781.70</strain>
    </source>
</reference>
<evidence type="ECO:0000256" key="3">
    <source>
        <dbReference type="ARBA" id="ARBA00022692"/>
    </source>
</evidence>
<proteinExistence type="predicted"/>
<evidence type="ECO:0000256" key="6">
    <source>
        <dbReference type="ARBA" id="ARBA00023004"/>
    </source>
</evidence>
<reference evidence="11" key="3">
    <citation type="submission" date="2025-04" db="UniProtKB">
        <authorList>
            <consortium name="RefSeq"/>
        </authorList>
    </citation>
    <scope>IDENTIFICATION</scope>
    <source>
        <strain evidence="11">CBS 781.70</strain>
    </source>
</reference>
<evidence type="ECO:0000256" key="5">
    <source>
        <dbReference type="ARBA" id="ARBA00022989"/>
    </source>
</evidence>
<dbReference type="GO" id="GO:0005739">
    <property type="term" value="C:mitochondrion"/>
    <property type="evidence" value="ECO:0007669"/>
    <property type="project" value="GOC"/>
</dbReference>
<dbReference type="GO" id="GO:0046872">
    <property type="term" value="F:metal ion binding"/>
    <property type="evidence" value="ECO:0007669"/>
    <property type="project" value="UniProtKB-KW"/>
</dbReference>
<keyword evidence="4" id="KW-0479">Metal-binding</keyword>
<dbReference type="NCBIfam" id="TIGR02970">
    <property type="entry name" value="succ_dehyd_cytB"/>
    <property type="match status" value="1"/>
</dbReference>
<keyword evidence="6" id="KW-0408">Iron</keyword>
<evidence type="ECO:0000256" key="2">
    <source>
        <dbReference type="ARBA" id="ARBA00022617"/>
    </source>
</evidence>
<evidence type="ECO:0000256" key="1">
    <source>
        <dbReference type="ARBA" id="ARBA00004141"/>
    </source>
</evidence>
<evidence type="ECO:0000313" key="11">
    <source>
        <dbReference type="RefSeq" id="XP_033533784.1"/>
    </source>
</evidence>
<dbReference type="Gene3D" id="1.20.1300.10">
    <property type="entry name" value="Fumarate reductase/succinate dehydrogenase, transmembrane subunit"/>
    <property type="match status" value="1"/>
</dbReference>
<evidence type="ECO:0000313" key="10">
    <source>
        <dbReference type="Proteomes" id="UP000504638"/>
    </source>
</evidence>
<keyword evidence="10" id="KW-1185">Reference proteome</keyword>
<dbReference type="GO" id="GO:0006121">
    <property type="term" value="P:mitochondrial electron transport, succinate to ubiquinone"/>
    <property type="evidence" value="ECO:0007669"/>
    <property type="project" value="TreeGrafter"/>
</dbReference>
<dbReference type="AlphaFoldDB" id="A0A6G1G282"/>
<keyword evidence="5 8" id="KW-1133">Transmembrane helix</keyword>
<feature type="transmembrane region" description="Helical" evidence="8">
    <location>
        <begin position="83"/>
        <end position="103"/>
    </location>
</feature>
<evidence type="ECO:0000313" key="9">
    <source>
        <dbReference type="EMBL" id="KAF1812153.1"/>
    </source>
</evidence>
<dbReference type="EMBL" id="ML975158">
    <property type="protein sequence ID" value="KAF1812153.1"/>
    <property type="molecule type" value="Genomic_DNA"/>
</dbReference>
<dbReference type="InterPro" id="IPR018495">
    <property type="entry name" value="Succ_DH_cyt_bsu_CS"/>
</dbReference>
<evidence type="ECO:0000256" key="4">
    <source>
        <dbReference type="ARBA" id="ARBA00022723"/>
    </source>
</evidence>
<comment type="subcellular location">
    <subcellularLocation>
        <location evidence="1">Membrane</location>
        <topology evidence="1">Multi-pass membrane protein</topology>
    </subcellularLocation>
</comment>
<organism evidence="9">
    <name type="scientific">Eremomyces bilateralis CBS 781.70</name>
    <dbReference type="NCBI Taxonomy" id="1392243"/>
    <lineage>
        <taxon>Eukaryota</taxon>
        <taxon>Fungi</taxon>
        <taxon>Dikarya</taxon>
        <taxon>Ascomycota</taxon>
        <taxon>Pezizomycotina</taxon>
        <taxon>Dothideomycetes</taxon>
        <taxon>Dothideomycetes incertae sedis</taxon>
        <taxon>Eremomycetales</taxon>
        <taxon>Eremomycetaceae</taxon>
        <taxon>Eremomyces</taxon>
    </lineage>
</organism>
<dbReference type="OrthoDB" id="588261at2759"/>
<keyword evidence="2" id="KW-0349">Heme</keyword>
<dbReference type="GO" id="GO:0006099">
    <property type="term" value="P:tricarboxylic acid cycle"/>
    <property type="evidence" value="ECO:0007669"/>
    <property type="project" value="InterPro"/>
</dbReference>
<dbReference type="InterPro" id="IPR014314">
    <property type="entry name" value="Succ_DH_cytb556"/>
</dbReference>
<sequence length="186" mass="20143">MLATRAVQSSLRRLAVQPSSRTVLSKWASPAAIATNAHLVQRRQVQTVSGDPNANSELIKQRLARPVSPHISIYRFSHWYASGFHRITGILLSGGFYLYMAAYAAAPSLGWQIGSASLAAGFGAWPIAAKIATKFAVASPFVYHCVNGLRHLTWDTGKMFSLTMVKRTEVLTVVTALVGALTLAFI</sequence>
<dbReference type="CDD" id="cd03499">
    <property type="entry name" value="SQR_TypeC_SdhC"/>
    <property type="match status" value="1"/>
</dbReference>
<evidence type="ECO:0000256" key="8">
    <source>
        <dbReference type="SAM" id="Phobius"/>
    </source>
</evidence>
<dbReference type="InterPro" id="IPR034804">
    <property type="entry name" value="SQR/QFR_C/D"/>
</dbReference>